<keyword evidence="6 7" id="KW-0472">Membrane</keyword>
<dbReference type="InterPro" id="IPR011014">
    <property type="entry name" value="MscS_channel_TM-2"/>
</dbReference>
<dbReference type="Gene3D" id="3.30.70.100">
    <property type="match status" value="1"/>
</dbReference>
<evidence type="ECO:0000313" key="11">
    <source>
        <dbReference type="Proteomes" id="UP000254051"/>
    </source>
</evidence>
<dbReference type="Gene3D" id="2.30.30.60">
    <property type="match status" value="1"/>
</dbReference>
<accession>A0A316A0F1</accession>
<dbReference type="InterPro" id="IPR049278">
    <property type="entry name" value="MS_channel_C"/>
</dbReference>
<name>A0A316A0F1_9FIRM</name>
<dbReference type="SUPFAM" id="SSF50182">
    <property type="entry name" value="Sm-like ribonucleoproteins"/>
    <property type="match status" value="1"/>
</dbReference>
<feature type="domain" description="Mechanosensitive ion channel MscS" evidence="8">
    <location>
        <begin position="160"/>
        <end position="227"/>
    </location>
</feature>
<dbReference type="InterPro" id="IPR023408">
    <property type="entry name" value="MscS_beta-dom_sf"/>
</dbReference>
<comment type="similarity">
    <text evidence="2">Belongs to the MscS (TC 1.A.23) family.</text>
</comment>
<dbReference type="AlphaFoldDB" id="A0A316A0F1"/>
<dbReference type="InterPro" id="IPR045275">
    <property type="entry name" value="MscS_archaea/bacteria_type"/>
</dbReference>
<evidence type="ECO:0000256" key="5">
    <source>
        <dbReference type="ARBA" id="ARBA00022989"/>
    </source>
</evidence>
<keyword evidence="3" id="KW-1003">Cell membrane</keyword>
<keyword evidence="5 7" id="KW-1133">Transmembrane helix</keyword>
<evidence type="ECO:0000256" key="3">
    <source>
        <dbReference type="ARBA" id="ARBA00022475"/>
    </source>
</evidence>
<dbReference type="InterPro" id="IPR008910">
    <property type="entry name" value="MSC_TM_helix"/>
</dbReference>
<evidence type="ECO:0000256" key="6">
    <source>
        <dbReference type="ARBA" id="ARBA00023136"/>
    </source>
</evidence>
<keyword evidence="11" id="KW-1185">Reference proteome</keyword>
<dbReference type="PANTHER" id="PTHR30221">
    <property type="entry name" value="SMALL-CONDUCTANCE MECHANOSENSITIVE CHANNEL"/>
    <property type="match status" value="1"/>
</dbReference>
<sequence length="335" mass="37359">MCLSCPEGRYVTNINFNKREFIAGELYRTKKEAHMGLRISDLTSPEEVTTEVVEEVNRATQYFQDHLPEVINFGIRVALAFVFFIIGRFIIHWIQKLVKHSLKRTHADQGVIQFIDSLLKFGLYTLLIFIIATKLGVESSSVAALIASAGVAIGLALQGSLGNFAGGVLILLLKPFVVGDYIIEDTQKNEGTVKEIQIFYTKLSTVDNKTIIIPNGTLANSSLTNVTARPERQLDLKVNISYNADLKKAKALLEGLLAKDSSVMQDEDVNVFVDSLGESAVVLGMRAWVKTEEFWAARCRLLEEIKLAFDKEGIETPYHQLRVHMPEAVKNEKNG</sequence>
<dbReference type="PANTHER" id="PTHR30221:SF8">
    <property type="entry name" value="SMALL-CONDUCTANCE MECHANOSENSITIVE CHANNEL"/>
    <property type="match status" value="1"/>
</dbReference>
<dbReference type="InterPro" id="IPR006685">
    <property type="entry name" value="MscS_channel_2nd"/>
</dbReference>
<dbReference type="GO" id="GO:0008381">
    <property type="term" value="F:mechanosensitive monoatomic ion channel activity"/>
    <property type="evidence" value="ECO:0007669"/>
    <property type="project" value="InterPro"/>
</dbReference>
<comment type="subcellular location">
    <subcellularLocation>
        <location evidence="1">Cell membrane</location>
        <topology evidence="1">Multi-pass membrane protein</topology>
    </subcellularLocation>
</comment>
<feature type="transmembrane region" description="Helical" evidence="7">
    <location>
        <begin position="73"/>
        <end position="91"/>
    </location>
</feature>
<evidence type="ECO:0000256" key="1">
    <source>
        <dbReference type="ARBA" id="ARBA00004651"/>
    </source>
</evidence>
<feature type="transmembrane region" description="Helical" evidence="7">
    <location>
        <begin position="111"/>
        <end position="132"/>
    </location>
</feature>
<keyword evidence="4 7" id="KW-0812">Transmembrane</keyword>
<protein>
    <submittedName>
        <fullName evidence="10">Small conductance mechanosensitive channel</fullName>
    </submittedName>
</protein>
<proteinExistence type="inferred from homology"/>
<feature type="transmembrane region" description="Helical" evidence="7">
    <location>
        <begin position="144"/>
        <end position="173"/>
    </location>
</feature>
<evidence type="ECO:0000259" key="9">
    <source>
        <dbReference type="Pfam" id="PF21082"/>
    </source>
</evidence>
<evidence type="ECO:0000256" key="2">
    <source>
        <dbReference type="ARBA" id="ARBA00008017"/>
    </source>
</evidence>
<dbReference type="EMBL" id="UHJJ01000003">
    <property type="protein sequence ID" value="SUQ13587.1"/>
    <property type="molecule type" value="Genomic_DNA"/>
</dbReference>
<feature type="domain" description="Mechanosensitive ion channel MscS C-terminal" evidence="9">
    <location>
        <begin position="236"/>
        <end position="315"/>
    </location>
</feature>
<dbReference type="Pfam" id="PF21082">
    <property type="entry name" value="MS_channel_3rd"/>
    <property type="match status" value="1"/>
</dbReference>
<organism evidence="10 11">
    <name type="scientific">Faecalicatena contorta</name>
    <dbReference type="NCBI Taxonomy" id="39482"/>
    <lineage>
        <taxon>Bacteria</taxon>
        <taxon>Bacillati</taxon>
        <taxon>Bacillota</taxon>
        <taxon>Clostridia</taxon>
        <taxon>Lachnospirales</taxon>
        <taxon>Lachnospiraceae</taxon>
        <taxon>Faecalicatena</taxon>
    </lineage>
</organism>
<reference evidence="11" key="1">
    <citation type="submission" date="2017-07" db="EMBL/GenBank/DDBJ databases">
        <authorList>
            <person name="Varghese N."/>
            <person name="Submissions S."/>
        </authorList>
    </citation>
    <scope>NUCLEOTIDE SEQUENCE [LARGE SCALE GENOMIC DNA]</scope>
    <source>
        <strain evidence="11">NLAE-zl-C134</strain>
    </source>
</reference>
<gene>
    <name evidence="10" type="ORF">SAMN05216529_103319</name>
</gene>
<dbReference type="PROSITE" id="PS01246">
    <property type="entry name" value="UPF0003"/>
    <property type="match status" value="1"/>
</dbReference>
<evidence type="ECO:0000256" key="4">
    <source>
        <dbReference type="ARBA" id="ARBA00022692"/>
    </source>
</evidence>
<dbReference type="Gene3D" id="1.10.287.1260">
    <property type="match status" value="1"/>
</dbReference>
<evidence type="ECO:0000259" key="8">
    <source>
        <dbReference type="Pfam" id="PF00924"/>
    </source>
</evidence>
<evidence type="ECO:0000313" key="10">
    <source>
        <dbReference type="EMBL" id="SUQ13587.1"/>
    </source>
</evidence>
<dbReference type="SUPFAM" id="SSF82689">
    <property type="entry name" value="Mechanosensitive channel protein MscS (YggB), C-terminal domain"/>
    <property type="match status" value="1"/>
</dbReference>
<dbReference type="InterPro" id="IPR006686">
    <property type="entry name" value="MscS_channel_CS"/>
</dbReference>
<dbReference type="SUPFAM" id="SSF82861">
    <property type="entry name" value="Mechanosensitive channel protein MscS (YggB), transmembrane region"/>
    <property type="match status" value="1"/>
</dbReference>
<dbReference type="InterPro" id="IPR010920">
    <property type="entry name" value="LSM_dom_sf"/>
</dbReference>
<evidence type="ECO:0000256" key="7">
    <source>
        <dbReference type="SAM" id="Phobius"/>
    </source>
</evidence>
<dbReference type="Pfam" id="PF05552">
    <property type="entry name" value="MS_channel_1st_1"/>
    <property type="match status" value="1"/>
</dbReference>
<dbReference type="GO" id="GO:0005886">
    <property type="term" value="C:plasma membrane"/>
    <property type="evidence" value="ECO:0007669"/>
    <property type="project" value="UniProtKB-SubCell"/>
</dbReference>
<dbReference type="Pfam" id="PF00924">
    <property type="entry name" value="MS_channel_2nd"/>
    <property type="match status" value="1"/>
</dbReference>
<dbReference type="InterPro" id="IPR011066">
    <property type="entry name" value="MscS_channel_C_sf"/>
</dbReference>
<dbReference type="Proteomes" id="UP000254051">
    <property type="component" value="Unassembled WGS sequence"/>
</dbReference>